<dbReference type="RefSeq" id="WP_016837150.1">
    <property type="nucleotide sequence ID" value="NZ_AP018335.1"/>
</dbReference>
<dbReference type="Proteomes" id="UP000557217">
    <property type="component" value="Unassembled WGS sequence"/>
</dbReference>
<organism evidence="2 3">
    <name type="scientific">Ureibacillus thermosphaericus</name>
    <dbReference type="NCBI Taxonomy" id="51173"/>
    <lineage>
        <taxon>Bacteria</taxon>
        <taxon>Bacillati</taxon>
        <taxon>Bacillota</taxon>
        <taxon>Bacilli</taxon>
        <taxon>Bacillales</taxon>
        <taxon>Caryophanaceae</taxon>
        <taxon>Ureibacillus</taxon>
    </lineage>
</organism>
<keyword evidence="1" id="KW-0812">Transmembrane</keyword>
<protein>
    <submittedName>
        <fullName evidence="2">Uncharacterized membrane protein YsdA (DUF1294 family)</fullName>
    </submittedName>
</protein>
<dbReference type="GO" id="GO:0003676">
    <property type="term" value="F:nucleic acid binding"/>
    <property type="evidence" value="ECO:0007669"/>
    <property type="project" value="InterPro"/>
</dbReference>
<sequence length="89" mass="10161">MNEILIVYMMILSAICFTLMGIDKSKARKKKWRISERTLLFVAIIGGACGGLIGMYLFRHKTKHSVFAFGLPFLSAIQIILIMYINRSF</sequence>
<dbReference type="PIRSF" id="PIRSF002599">
    <property type="entry name" value="Cold_shock_A"/>
    <property type="match status" value="1"/>
</dbReference>
<comment type="caution">
    <text evidence="2">The sequence shown here is derived from an EMBL/GenBank/DDBJ whole genome shotgun (WGS) entry which is preliminary data.</text>
</comment>
<keyword evidence="1" id="KW-0472">Membrane</keyword>
<feature type="transmembrane region" description="Helical" evidence="1">
    <location>
        <begin position="64"/>
        <end position="85"/>
    </location>
</feature>
<proteinExistence type="predicted"/>
<evidence type="ECO:0000256" key="1">
    <source>
        <dbReference type="SAM" id="Phobius"/>
    </source>
</evidence>
<accession>A0A840PQT8</accession>
<gene>
    <name evidence="2" type="ORF">HNR36_000655</name>
</gene>
<dbReference type="AlphaFoldDB" id="A0A840PQT8"/>
<evidence type="ECO:0000313" key="2">
    <source>
        <dbReference type="EMBL" id="MBB5148270.1"/>
    </source>
</evidence>
<evidence type="ECO:0000313" key="3">
    <source>
        <dbReference type="Proteomes" id="UP000557217"/>
    </source>
</evidence>
<feature type="transmembrane region" description="Helical" evidence="1">
    <location>
        <begin position="38"/>
        <end position="58"/>
    </location>
</feature>
<feature type="transmembrane region" description="Helical" evidence="1">
    <location>
        <begin position="6"/>
        <end position="22"/>
    </location>
</feature>
<reference evidence="2 3" key="1">
    <citation type="submission" date="2020-08" db="EMBL/GenBank/DDBJ databases">
        <title>Genomic Encyclopedia of Type Strains, Phase IV (KMG-IV): sequencing the most valuable type-strain genomes for metagenomic binning, comparative biology and taxonomic classification.</title>
        <authorList>
            <person name="Goeker M."/>
        </authorList>
    </citation>
    <scope>NUCLEOTIDE SEQUENCE [LARGE SCALE GENOMIC DNA]</scope>
    <source>
        <strain evidence="2 3">DSM 10633</strain>
    </source>
</reference>
<name>A0A840PQT8_URETH</name>
<dbReference type="InterPro" id="IPR012156">
    <property type="entry name" value="Cold_shock_CspA"/>
</dbReference>
<keyword evidence="1" id="KW-1133">Transmembrane helix</keyword>
<dbReference type="Pfam" id="PF06961">
    <property type="entry name" value="DUF1294"/>
    <property type="match status" value="1"/>
</dbReference>
<dbReference type="InterPro" id="IPR010718">
    <property type="entry name" value="DUF1294"/>
</dbReference>
<keyword evidence="3" id="KW-1185">Reference proteome</keyword>
<dbReference type="EMBL" id="JACHGZ010000004">
    <property type="protein sequence ID" value="MBB5148270.1"/>
    <property type="molecule type" value="Genomic_DNA"/>
</dbReference>